<name>F8B4X1_9ACTN</name>
<protein>
    <recommendedName>
        <fullName evidence="3">DUF3800 domain-containing protein</fullName>
    </recommendedName>
</protein>
<organism evidence="1 2">
    <name type="scientific">Candidatus Protofrankia datiscae</name>
    <dbReference type="NCBI Taxonomy" id="2716812"/>
    <lineage>
        <taxon>Bacteria</taxon>
        <taxon>Bacillati</taxon>
        <taxon>Actinomycetota</taxon>
        <taxon>Actinomycetes</taxon>
        <taxon>Frankiales</taxon>
        <taxon>Frankiaceae</taxon>
        <taxon>Protofrankia</taxon>
    </lineage>
</organism>
<dbReference type="InterPro" id="IPR024524">
    <property type="entry name" value="DUF3800"/>
</dbReference>
<keyword evidence="2" id="KW-1185">Reference proteome</keyword>
<proteinExistence type="predicted"/>
<sequence>MHVPHGKASSVGLLAAVDESYGSQGKQRQVYVLAAVLVPAAPELLARTREELGRLRLHGQRPHFGRDSDKRRRAVAETIRALELPTLVVVRTARGAEMAERSRGLCLARLSWELRDTVQELLIERREHSRNRHDRSVLAGLRGQGVALSVRFPASEDDPLLWAADAVASAVFQAEARGRSEYLALHGPITVHRA</sequence>
<dbReference type="HOGENOM" id="CLU_098654_0_0_11"/>
<dbReference type="KEGG" id="fsy:FsymDg_2758"/>
<accession>F8B4X1</accession>
<evidence type="ECO:0008006" key="3">
    <source>
        <dbReference type="Google" id="ProtNLM"/>
    </source>
</evidence>
<evidence type="ECO:0000313" key="1">
    <source>
        <dbReference type="EMBL" id="AEH10095.1"/>
    </source>
</evidence>
<dbReference type="Proteomes" id="UP000001549">
    <property type="component" value="Chromosome"/>
</dbReference>
<gene>
    <name evidence="1" type="ordered locus">FsymDg_2758</name>
</gene>
<dbReference type="AlphaFoldDB" id="F8B4X1"/>
<reference evidence="1 2" key="1">
    <citation type="submission" date="2011-05" db="EMBL/GenBank/DDBJ databases">
        <title>Complete sequence of chromosome of Frankia symbiont of Datisca glomerata.</title>
        <authorList>
            <consortium name="US DOE Joint Genome Institute"/>
            <person name="Lucas S."/>
            <person name="Han J."/>
            <person name="Lapidus A."/>
            <person name="Cheng J.-F."/>
            <person name="Goodwin L."/>
            <person name="Pitluck S."/>
            <person name="Peters L."/>
            <person name="Mikhailova N."/>
            <person name="Chertkov O."/>
            <person name="Teshima H."/>
            <person name="Han C."/>
            <person name="Tapia R."/>
            <person name="Land M."/>
            <person name="Hauser L."/>
            <person name="Kyrpides N."/>
            <person name="Ivanova N."/>
            <person name="Pagani I."/>
            <person name="Berry A."/>
            <person name="Pawlowski K."/>
            <person name="Persson T."/>
            <person name="Vanden Heuvel B."/>
            <person name="Benson D."/>
            <person name="Woyke T."/>
        </authorList>
    </citation>
    <scope>NUCLEOTIDE SEQUENCE [LARGE SCALE GENOMIC DNA]</scope>
    <source>
        <strain evidence="2">4085684</strain>
    </source>
</reference>
<dbReference type="RefSeq" id="WP_013874004.1">
    <property type="nucleotide sequence ID" value="NC_015656.1"/>
</dbReference>
<dbReference type="EMBL" id="CP002801">
    <property type="protein sequence ID" value="AEH10095.1"/>
    <property type="molecule type" value="Genomic_DNA"/>
</dbReference>
<evidence type="ECO:0000313" key="2">
    <source>
        <dbReference type="Proteomes" id="UP000001549"/>
    </source>
</evidence>
<dbReference type="Pfam" id="PF12686">
    <property type="entry name" value="DUF3800"/>
    <property type="match status" value="1"/>
</dbReference>